<dbReference type="OMA" id="AWSDVTM"/>
<evidence type="ECO:0000313" key="7">
    <source>
        <dbReference type="Proteomes" id="UP000053890"/>
    </source>
</evidence>
<proteinExistence type="predicted"/>
<feature type="region of interest" description="Disordered" evidence="4">
    <location>
        <begin position="252"/>
        <end position="303"/>
    </location>
</feature>
<sequence>MTAISTRSSASAPASADRPKRERQTRLQEHLRTVKPGSRSSSPSRAKPSSSAASSSASKTVPKALAALDPTSAGGLDDDESSSMSASTASGRPLRKAAAKVVMHEPADPASGDESVEEPKPAPTRTPTKRRSPVDDDAEALAPSIKSAGRSSTGRKMPAQRAERSSSSSPSPSKKRAREPSSLEFGRMDEAEVQGRLAHEKAELMARLAPLGINPQDHVLDEALRAMSKSNTQFTVESFISTLASLDANVSPRAAQSQRPNLSVAVPTPSQAKHVSFSTLESPSTPSSLVSPSLRHPTPPQASAAPVAVPGLFYSSPAPPHAALPSRAPMSAVRPGQLLGGSLSRSFSAPVVPTLGNPQQAPPRAGPAPSGSLFGAAAGMGRVATRRGAPGTLGQQPQTASSPVKRATLGGAALPSPAPVIGAARSAAPSSSLLPAFALGAHAASSRANPGRTATLPTSASTSRLSKLQSWLAQGDDDGTSEDEDEAKKPGATAAGAEAMLKAAAATSKVAAAVAAPPLQLIDAPPSDDERSPARRARVGGKSVQGLRDRRNSRDQHVQPQPAQALAPALAQQQVAGDAQGMTTRRRASVKGKGRAVLECTCGSSAEGEEGAVSCIECDAAFHLACLDVDSVSQLVSPWTCSRCLVAAAGGVEAGEEGCRAATPKLADKRVRIGTTTTPHLYQEPTLVASTPVAPPRGNNFSHCADMALAPSPTASPPGPERRRLPIPVTPHFGEAAIQRAPGDYSPTSPQNYRTRAGRTRMISGGAFLNGEWLNSSWDSPGAPTDAEPPRGARETTPVQSGGLSSLVDGDVVDPWQLPAWSDVTMTPSRALTSSATPGLSSSSASSSVWDTPFGHASPHAHLRRANSSYHAPTLGGDSSRTPSHDFLAALERDPAEHSAPGAGHTFGQRLFYGAHEQLHDHEPYEVQAQALSSSPQRAPSPLNPRRVPSYGYAPPPQHVHPHHLGEQQQQHQAYKQPSLGDGLANPWSNNSLGGALAHERTALSASMKPSFSAPGVARFSHQLGHHYGGHEAVEQQMLDDLLV</sequence>
<feature type="compositionally biased region" description="Basic and acidic residues" evidence="4">
    <location>
        <begin position="178"/>
        <end position="188"/>
    </location>
</feature>
<dbReference type="InterPro" id="IPR001965">
    <property type="entry name" value="Znf_PHD"/>
</dbReference>
<dbReference type="AlphaFoldDB" id="A0A0P9FD07"/>
<name>A0A0P9FD07_RHOGW</name>
<feature type="compositionally biased region" description="Polar residues" evidence="4">
    <location>
        <begin position="455"/>
        <end position="472"/>
    </location>
</feature>
<accession>A0A0P9FD07</accession>
<reference evidence="6 7" key="1">
    <citation type="journal article" date="2015" name="Front. Microbiol.">
        <title>Genome sequence of the plant growth promoting endophytic yeast Rhodotorula graminis WP1.</title>
        <authorList>
            <person name="Firrincieli A."/>
            <person name="Otillar R."/>
            <person name="Salamov A."/>
            <person name="Schmutz J."/>
            <person name="Khan Z."/>
            <person name="Redman R.S."/>
            <person name="Fleck N.D."/>
            <person name="Lindquist E."/>
            <person name="Grigoriev I.V."/>
            <person name="Doty S.L."/>
        </authorList>
    </citation>
    <scope>NUCLEOTIDE SEQUENCE [LARGE SCALE GENOMIC DNA]</scope>
    <source>
        <strain evidence="6 7">WP1</strain>
    </source>
</reference>
<feature type="region of interest" description="Disordered" evidence="4">
    <location>
        <begin position="1"/>
        <end position="188"/>
    </location>
</feature>
<keyword evidence="1" id="KW-0479">Metal-binding</keyword>
<feature type="compositionally biased region" description="Acidic residues" evidence="4">
    <location>
        <begin position="475"/>
        <end position="485"/>
    </location>
</feature>
<evidence type="ECO:0000256" key="4">
    <source>
        <dbReference type="SAM" id="MobiDB-lite"/>
    </source>
</evidence>
<evidence type="ECO:0000259" key="5">
    <source>
        <dbReference type="SMART" id="SM00249"/>
    </source>
</evidence>
<dbReference type="InterPro" id="IPR019787">
    <property type="entry name" value="Znf_PHD-finger"/>
</dbReference>
<dbReference type="STRING" id="578459.A0A0P9FD07"/>
<dbReference type="GeneID" id="28977960"/>
<dbReference type="InterPro" id="IPR011011">
    <property type="entry name" value="Znf_FYVE_PHD"/>
</dbReference>
<evidence type="ECO:0000313" key="6">
    <source>
        <dbReference type="EMBL" id="KPV73611.1"/>
    </source>
</evidence>
<dbReference type="InterPro" id="IPR013083">
    <property type="entry name" value="Znf_RING/FYVE/PHD"/>
</dbReference>
<dbReference type="Proteomes" id="UP000053890">
    <property type="component" value="Unassembled WGS sequence"/>
</dbReference>
<keyword evidence="3" id="KW-0862">Zinc</keyword>
<dbReference type="PROSITE" id="PS01359">
    <property type="entry name" value="ZF_PHD_1"/>
    <property type="match status" value="1"/>
</dbReference>
<evidence type="ECO:0000256" key="1">
    <source>
        <dbReference type="ARBA" id="ARBA00022723"/>
    </source>
</evidence>
<keyword evidence="2" id="KW-0863">Zinc-finger</keyword>
<feature type="compositionally biased region" description="Low complexity" evidence="4">
    <location>
        <begin position="38"/>
        <end position="59"/>
    </location>
</feature>
<dbReference type="SMART" id="SM00249">
    <property type="entry name" value="PHD"/>
    <property type="match status" value="1"/>
</dbReference>
<dbReference type="Pfam" id="PF00628">
    <property type="entry name" value="PHD"/>
    <property type="match status" value="1"/>
</dbReference>
<feature type="domain" description="Zinc finger PHD-type" evidence="5">
    <location>
        <begin position="599"/>
        <end position="645"/>
    </location>
</feature>
<feature type="region of interest" description="Disordered" evidence="4">
    <location>
        <begin position="521"/>
        <end position="564"/>
    </location>
</feature>
<feature type="compositionally biased region" description="Basic and acidic residues" evidence="4">
    <location>
        <begin position="547"/>
        <end position="557"/>
    </location>
</feature>
<organism evidence="6 7">
    <name type="scientific">Rhodotorula graminis (strain WP1)</name>
    <dbReference type="NCBI Taxonomy" id="578459"/>
    <lineage>
        <taxon>Eukaryota</taxon>
        <taxon>Fungi</taxon>
        <taxon>Dikarya</taxon>
        <taxon>Basidiomycota</taxon>
        <taxon>Pucciniomycotina</taxon>
        <taxon>Microbotryomycetes</taxon>
        <taxon>Sporidiobolales</taxon>
        <taxon>Sporidiobolaceae</taxon>
        <taxon>Rhodotorula</taxon>
    </lineage>
</organism>
<feature type="compositionally biased region" description="Low complexity" evidence="4">
    <location>
        <begin position="1"/>
        <end position="16"/>
    </location>
</feature>
<dbReference type="RefSeq" id="XP_018269660.1">
    <property type="nucleotide sequence ID" value="XM_018417512.1"/>
</dbReference>
<feature type="compositionally biased region" description="Polar residues" evidence="4">
    <location>
        <begin position="967"/>
        <end position="976"/>
    </location>
</feature>
<dbReference type="Gene3D" id="3.30.40.10">
    <property type="entry name" value="Zinc/RING finger domain, C3HC4 (zinc finger)"/>
    <property type="match status" value="1"/>
</dbReference>
<dbReference type="EMBL" id="KQ474082">
    <property type="protein sequence ID" value="KPV73611.1"/>
    <property type="molecule type" value="Genomic_DNA"/>
</dbReference>
<feature type="region of interest" description="Disordered" evidence="4">
    <location>
        <begin position="929"/>
        <end position="987"/>
    </location>
</feature>
<dbReference type="OrthoDB" id="2526945at2759"/>
<dbReference type="InterPro" id="IPR019786">
    <property type="entry name" value="Zinc_finger_PHD-type_CS"/>
</dbReference>
<protein>
    <recommendedName>
        <fullName evidence="5">Zinc finger PHD-type domain-containing protein</fullName>
    </recommendedName>
</protein>
<feature type="compositionally biased region" description="Low complexity" evidence="4">
    <location>
        <begin position="276"/>
        <end position="294"/>
    </location>
</feature>
<dbReference type="GO" id="GO:0008270">
    <property type="term" value="F:zinc ion binding"/>
    <property type="evidence" value="ECO:0007669"/>
    <property type="project" value="UniProtKB-KW"/>
</dbReference>
<dbReference type="SUPFAM" id="SSF57903">
    <property type="entry name" value="FYVE/PHD zinc finger"/>
    <property type="match status" value="1"/>
</dbReference>
<evidence type="ECO:0000256" key="3">
    <source>
        <dbReference type="ARBA" id="ARBA00022833"/>
    </source>
</evidence>
<feature type="region of interest" description="Disordered" evidence="4">
    <location>
        <begin position="444"/>
        <end position="493"/>
    </location>
</feature>
<feature type="region of interest" description="Disordered" evidence="4">
    <location>
        <begin position="350"/>
        <end position="411"/>
    </location>
</feature>
<keyword evidence="7" id="KW-1185">Reference proteome</keyword>
<feature type="region of interest" description="Disordered" evidence="4">
    <location>
        <begin position="774"/>
        <end position="810"/>
    </location>
</feature>
<evidence type="ECO:0000256" key="2">
    <source>
        <dbReference type="ARBA" id="ARBA00022771"/>
    </source>
</evidence>
<dbReference type="CDD" id="cd15489">
    <property type="entry name" value="PHD_SF"/>
    <property type="match status" value="1"/>
</dbReference>
<feature type="compositionally biased region" description="Polar residues" evidence="4">
    <location>
        <begin position="393"/>
        <end position="402"/>
    </location>
</feature>
<feature type="compositionally biased region" description="Basic and acidic residues" evidence="4">
    <location>
        <begin position="17"/>
        <end position="32"/>
    </location>
</feature>
<gene>
    <name evidence="6" type="ORF">RHOBADRAFT_54810</name>
</gene>